<dbReference type="InterPro" id="IPR027357">
    <property type="entry name" value="DOCKER_dom"/>
</dbReference>
<dbReference type="Gene3D" id="1.20.58.740">
    <property type="match status" value="1"/>
</dbReference>
<dbReference type="EMBL" id="MLAK01000384">
    <property type="protein sequence ID" value="OHT14381.1"/>
    <property type="molecule type" value="Genomic_DNA"/>
</dbReference>
<dbReference type="GO" id="GO:0005085">
    <property type="term" value="F:guanyl-nucleotide exchange factor activity"/>
    <property type="evidence" value="ECO:0007669"/>
    <property type="project" value="UniProtKB-KW"/>
</dbReference>
<organism evidence="5 6">
    <name type="scientific">Tritrichomonas foetus</name>
    <dbReference type="NCBI Taxonomy" id="1144522"/>
    <lineage>
        <taxon>Eukaryota</taxon>
        <taxon>Metamonada</taxon>
        <taxon>Parabasalia</taxon>
        <taxon>Tritrichomonadida</taxon>
        <taxon>Tritrichomonadidae</taxon>
        <taxon>Tritrichomonas</taxon>
    </lineage>
</organism>
<dbReference type="OrthoDB" id="47328at2759"/>
<dbReference type="PANTHER" id="PTHR23317">
    <property type="entry name" value="DEDICATOR OF CYTOKINESIS DOCK"/>
    <property type="match status" value="1"/>
</dbReference>
<dbReference type="PANTHER" id="PTHR23317:SF76">
    <property type="entry name" value="LD20667P"/>
    <property type="match status" value="1"/>
</dbReference>
<dbReference type="InterPro" id="IPR046769">
    <property type="entry name" value="DOCKER_Lobe_A"/>
</dbReference>
<dbReference type="InterPro" id="IPR046770">
    <property type="entry name" value="DOCKER_Lobe_B"/>
</dbReference>
<dbReference type="Gene3D" id="1.25.40.410">
    <property type="match status" value="1"/>
</dbReference>
<comment type="caution">
    <text evidence="5">The sequence shown here is derived from an EMBL/GenBank/DDBJ whole genome shotgun (WGS) entry which is preliminary data.</text>
</comment>
<dbReference type="Pfam" id="PF20422">
    <property type="entry name" value="DHR-2_Lobe_B"/>
    <property type="match status" value="1"/>
</dbReference>
<evidence type="ECO:0000313" key="5">
    <source>
        <dbReference type="EMBL" id="OHT14381.1"/>
    </source>
</evidence>
<accession>A0A1J4KXU7</accession>
<feature type="compositionally biased region" description="Low complexity" evidence="3">
    <location>
        <begin position="601"/>
        <end position="615"/>
    </location>
</feature>
<evidence type="ECO:0000256" key="1">
    <source>
        <dbReference type="ARBA" id="ARBA00022658"/>
    </source>
</evidence>
<protein>
    <recommendedName>
        <fullName evidence="4">DOCKER domain-containing protein</fullName>
    </recommendedName>
</protein>
<comment type="similarity">
    <text evidence="2">Belongs to the DOCK family.</text>
</comment>
<evidence type="ECO:0000256" key="3">
    <source>
        <dbReference type="SAM" id="MobiDB-lite"/>
    </source>
</evidence>
<sequence length="1560" mass="178819">MNIDQQVLEDIHLATIENHYDWLEPIINTEKNIQNPYLDDSKSADNDYFAFDPDFKENPIGGIFVRPLNTIDFTFTDFTAQKNESDPRGSKHIELSQFVTPRRSSLDLNSPNMIFQLSSSMVFDVPKKIAAPPISGFLKCFPIKLSKVDCEFEFVGPIMLSAFLYSIQTKSIISETWNFFPNQSLNFLKSYSVDYNNQQKATFEIDTLKNYTLFIFLSHPVTEERGSIVKDYYFDPTPENARTAKTVLNQTKTDKNIHFQTFAFTFFDFNHVRLAEEPLMGPSCYLIEKIPAEKQISQLIFDANARRLKQIHFKVWMMKDEEISPVIIHQTAQFRPQPYISPVHECTLRIDNLTIPENVANSNDLSNLGYIVQVALKDGQIPIVQVHSTFDPVKLVSTGETKICSPAASFNFNENFFLDLPYPLKPSHLVTFRILRIYLDAKGEINTEEIGTESQLLINDDGLIIGDSIKTLTIAESYKLTVKFFIRSNAYLSDKTLYNFLTSENPSLETLSSIPPALLTTHLHSILLKMLNNLENNNDQNFVKVFVEMSNSITSIIYSKKYSKFLIAFVRFFAFPTKGDDLSSLLISPSHFDVNDLNDPNESSNSNGNEGTSSFGEKEKGEKNFSEYQFHLKILKLLTTYLTNVRDSIDQLAPYFDFLFSLIAKFLAVDQNISIFGDDFQVFVIAYAYSSMQSENISKLVRSFGLFITLLYDTGYPTAAVEAIHIMLANWTEKESLVPAKLDFLDSVFKPSLFAMLLRNSKLFKDLVIDLLRIGYENIAVSPEPGRLFDIILRLTEIYDVKMNESIATNLIEAAAFFKPQLFLSNDALLSPLIFFLFLLINSNIVPSDCKVFDGLHYLLKKVSTKEVLNQNLNSVKFKTRESPAPLICDDTKSTNKIKLRAGTISPRKKAAEAPLASRIIKAVDLLKDQKEERRAKLFTRYIYESVFELIDKFEKLDQLPLQNIILLIFHLISVTTSSDLLNKLVSVLTSLLKKYKMEFIKVESPAVVRILAKLYQICQKNDTMNASIAIFIDSLFCIDFACNNNNNRMNAIFMRSLSTLNNSNIVDINIHSLFTQLETMTANESLSKCISNYQQIRNLSIRLNVDALTPSEISELLFAKFRLFDKSPDAQIVILESLYELHVAENDLFEAACTSVIQGAIIFENLTVWRRMPNYFRLAHPCCIFRDICSICTTVQCTDEYMKDPPLIPGFCDSSTFNEQGFISLMYRIFQLCEKNRILDIAAMLIDLCWPIFEYWHSFNELKVMFDFFQRLFSGIVDDTEGQDAFTDRYFRVTFFGEKLKDQDGKMYIYRAKPLTHLFDFTTRILSQYEQIYGKENVIQISTSEKVDTSELNLKEKVYIQITFVEPYHNEMNEGSRNAHQFYYETPFLKDEKSNKKAAQGSVDKQWIRRTILSIDIDLPSLLVRAEVDPQKIIEKEYEPIKVAYRQLRDRTGMLEKAFSTHDLMKTQQLLHGSLLVQVNEGPARIADVFLSNNISTAAEKLRESFICFMRQVRKGVGIHAQYSSQNPEFMPLQEELEAGYETLKNKLAPMCAKPVGTP</sequence>
<dbReference type="GO" id="GO:0007264">
    <property type="term" value="P:small GTPase-mediated signal transduction"/>
    <property type="evidence" value="ECO:0007669"/>
    <property type="project" value="InterPro"/>
</dbReference>
<proteinExistence type="inferred from homology"/>
<evidence type="ECO:0000256" key="2">
    <source>
        <dbReference type="PROSITE-ProRule" id="PRU00984"/>
    </source>
</evidence>
<keyword evidence="1" id="KW-0344">Guanine-nucleotide releasing factor</keyword>
<reference evidence="5" key="1">
    <citation type="submission" date="2016-10" db="EMBL/GenBank/DDBJ databases">
        <authorList>
            <person name="Benchimol M."/>
            <person name="Almeida L.G."/>
            <person name="Vasconcelos A.T."/>
            <person name="Perreira-Neves A."/>
            <person name="Rosa I.A."/>
            <person name="Tasca T."/>
            <person name="Bogo M.R."/>
            <person name="de Souza W."/>
        </authorList>
    </citation>
    <scope>NUCLEOTIDE SEQUENCE [LARGE SCALE GENOMIC DNA]</scope>
    <source>
        <strain evidence="5">K</strain>
    </source>
</reference>
<name>A0A1J4KXU7_9EUKA</name>
<dbReference type="InterPro" id="IPR046773">
    <property type="entry name" value="DOCKER_Lobe_C"/>
</dbReference>
<dbReference type="RefSeq" id="XP_068367517.1">
    <property type="nucleotide sequence ID" value="XM_068498315.1"/>
</dbReference>
<dbReference type="InterPro" id="IPR043161">
    <property type="entry name" value="DOCK_C_lobe_A"/>
</dbReference>
<feature type="region of interest" description="Disordered" evidence="3">
    <location>
        <begin position="597"/>
        <end position="618"/>
    </location>
</feature>
<evidence type="ECO:0000313" key="6">
    <source>
        <dbReference type="Proteomes" id="UP000179807"/>
    </source>
</evidence>
<keyword evidence="6" id="KW-1185">Reference proteome</keyword>
<dbReference type="Proteomes" id="UP000179807">
    <property type="component" value="Unassembled WGS sequence"/>
</dbReference>
<dbReference type="Pfam" id="PF06920">
    <property type="entry name" value="DHR-2_Lobe_A"/>
    <property type="match status" value="1"/>
</dbReference>
<dbReference type="InterPro" id="IPR043162">
    <property type="entry name" value="DOCK_C_lobe_C"/>
</dbReference>
<gene>
    <name evidence="5" type="ORF">TRFO_15316</name>
</gene>
<dbReference type="Pfam" id="PF20421">
    <property type="entry name" value="DHR-2_Lobe_C"/>
    <property type="match status" value="1"/>
</dbReference>
<dbReference type="GeneID" id="94833019"/>
<feature type="domain" description="DOCKER" evidence="4">
    <location>
        <begin position="1123"/>
        <end position="1558"/>
    </location>
</feature>
<dbReference type="VEuPathDB" id="TrichDB:TRFO_15316"/>
<dbReference type="PROSITE" id="PS51651">
    <property type="entry name" value="DOCKER"/>
    <property type="match status" value="1"/>
</dbReference>
<dbReference type="CDD" id="cd11684">
    <property type="entry name" value="DHR2_DOCK"/>
    <property type="match status" value="1"/>
</dbReference>
<dbReference type="InterPro" id="IPR026791">
    <property type="entry name" value="DOCK"/>
</dbReference>
<evidence type="ECO:0000259" key="4">
    <source>
        <dbReference type="PROSITE" id="PS51651"/>
    </source>
</evidence>